<evidence type="ECO:0000313" key="2">
    <source>
        <dbReference type="Proteomes" id="UP000233551"/>
    </source>
</evidence>
<name>A0A2I0JN34_PUNGR</name>
<dbReference type="STRING" id="22663.A0A2I0JN34"/>
<sequence>AIGQFNLGFFIGKLYQEKWVYSRRRPGCPTGPTFPIDSFSNQCQISKDLIPTLANGYGECSIIGSYKLDSADSISPARVRAMLASRACGSSVMIGDPLGRNEMQNNCPHWRPTMRRHLVDMSSLRKHSDENMVL</sequence>
<accession>A0A2I0JN34</accession>
<protein>
    <submittedName>
        <fullName evidence="1">Uncharacterized protein</fullName>
    </submittedName>
</protein>
<comment type="caution">
    <text evidence="1">The sequence shown here is derived from an EMBL/GenBank/DDBJ whole genome shotgun (WGS) entry which is preliminary data.</text>
</comment>
<keyword evidence="2" id="KW-1185">Reference proteome</keyword>
<dbReference type="Proteomes" id="UP000233551">
    <property type="component" value="Unassembled WGS sequence"/>
</dbReference>
<gene>
    <name evidence="1" type="ORF">CRG98_021919</name>
</gene>
<proteinExistence type="predicted"/>
<feature type="non-terminal residue" evidence="1">
    <location>
        <position position="1"/>
    </location>
</feature>
<dbReference type="AlphaFoldDB" id="A0A2I0JN34"/>
<evidence type="ECO:0000313" key="1">
    <source>
        <dbReference type="EMBL" id="PKI57691.1"/>
    </source>
</evidence>
<reference evidence="1 2" key="1">
    <citation type="submission" date="2017-11" db="EMBL/GenBank/DDBJ databases">
        <title>De-novo sequencing of pomegranate (Punica granatum L.) genome.</title>
        <authorList>
            <person name="Akparov Z."/>
            <person name="Amiraslanov A."/>
            <person name="Hajiyeva S."/>
            <person name="Abbasov M."/>
            <person name="Kaur K."/>
            <person name="Hamwieh A."/>
            <person name="Solovyev V."/>
            <person name="Salamov A."/>
            <person name="Braich B."/>
            <person name="Kosarev P."/>
            <person name="Mahmoud A."/>
            <person name="Hajiyev E."/>
            <person name="Babayeva S."/>
            <person name="Izzatullayeva V."/>
            <person name="Mammadov A."/>
            <person name="Mammadov A."/>
            <person name="Sharifova S."/>
            <person name="Ojaghi J."/>
            <person name="Eynullazada K."/>
            <person name="Bayramov B."/>
            <person name="Abdulazimova A."/>
            <person name="Shahmuradov I."/>
        </authorList>
    </citation>
    <scope>NUCLEOTIDE SEQUENCE [LARGE SCALE GENOMIC DNA]</scope>
    <source>
        <strain evidence="2">cv. AG2017</strain>
        <tissue evidence="1">Leaf</tissue>
    </source>
</reference>
<organism evidence="1 2">
    <name type="scientific">Punica granatum</name>
    <name type="common">Pomegranate</name>
    <dbReference type="NCBI Taxonomy" id="22663"/>
    <lineage>
        <taxon>Eukaryota</taxon>
        <taxon>Viridiplantae</taxon>
        <taxon>Streptophyta</taxon>
        <taxon>Embryophyta</taxon>
        <taxon>Tracheophyta</taxon>
        <taxon>Spermatophyta</taxon>
        <taxon>Magnoliopsida</taxon>
        <taxon>eudicotyledons</taxon>
        <taxon>Gunneridae</taxon>
        <taxon>Pentapetalae</taxon>
        <taxon>rosids</taxon>
        <taxon>malvids</taxon>
        <taxon>Myrtales</taxon>
        <taxon>Lythraceae</taxon>
        <taxon>Punica</taxon>
    </lineage>
</organism>
<dbReference type="EMBL" id="PGOL01001500">
    <property type="protein sequence ID" value="PKI57691.1"/>
    <property type="molecule type" value="Genomic_DNA"/>
</dbReference>